<organism evidence="3 4">
    <name type="scientific">Francisella frigiditurris</name>
    <dbReference type="NCBI Taxonomy" id="1542390"/>
    <lineage>
        <taxon>Bacteria</taxon>
        <taxon>Pseudomonadati</taxon>
        <taxon>Pseudomonadota</taxon>
        <taxon>Gammaproteobacteria</taxon>
        <taxon>Thiotrichales</taxon>
        <taxon>Francisellaceae</taxon>
        <taxon>Francisella</taxon>
    </lineage>
</organism>
<dbReference type="STRING" id="1542390.KX01_1440"/>
<evidence type="ECO:0000256" key="2">
    <source>
        <dbReference type="SAM" id="SignalP"/>
    </source>
</evidence>
<dbReference type="EMBL" id="CP009654">
    <property type="protein sequence ID" value="APC97680.1"/>
    <property type="molecule type" value="Genomic_DNA"/>
</dbReference>
<name>A0A1J0KV33_9GAMM</name>
<evidence type="ECO:0000313" key="4">
    <source>
        <dbReference type="Proteomes" id="UP000182521"/>
    </source>
</evidence>
<dbReference type="KEGG" id="frc:KX01_1440"/>
<keyword evidence="1" id="KW-0175">Coiled coil</keyword>
<dbReference type="Proteomes" id="UP000182521">
    <property type="component" value="Chromosome"/>
</dbReference>
<evidence type="ECO:0000256" key="1">
    <source>
        <dbReference type="SAM" id="Coils"/>
    </source>
</evidence>
<sequence>MKKLNIILLTLSFIPAVSFAKDHDCSKLDTLNYTITSEKTIKANDASVIVELNATIVPDDLSKVQQQTKEALNKITNTKDWDTYSYSQNKTPNDLINVDILFKNRLTSDQINDLTTKLPSLSSNGKKYQISSIDYKPTLEQIENTKNDLRLEMLAKAKEQTKNLNQKFDEKYTIHDITFSSYQSKQIMRSDTVNLMSVARPSNYSQQPMDVATEITLNADIKLAKANS</sequence>
<gene>
    <name evidence="3" type="ORF">KX01_1440</name>
</gene>
<feature type="coiled-coil region" evidence="1">
    <location>
        <begin position="139"/>
        <end position="171"/>
    </location>
</feature>
<evidence type="ECO:0008006" key="5">
    <source>
        <dbReference type="Google" id="ProtNLM"/>
    </source>
</evidence>
<accession>A0A1J0KV33</accession>
<evidence type="ECO:0000313" key="3">
    <source>
        <dbReference type="EMBL" id="APC97680.1"/>
    </source>
</evidence>
<feature type="signal peptide" evidence="2">
    <location>
        <begin position="1"/>
        <end position="20"/>
    </location>
</feature>
<reference evidence="4" key="1">
    <citation type="submission" date="2014-10" db="EMBL/GenBank/DDBJ databases">
        <authorList>
            <person name="Kuske C.R."/>
            <person name="Challacombe J.F."/>
            <person name="Daligault H.E."/>
            <person name="Davenport K.W."/>
            <person name="Johnson S.L."/>
            <person name="Siddaramappa S."/>
            <person name="Petersen J.M."/>
        </authorList>
    </citation>
    <scope>NUCLEOTIDE SEQUENCE [LARGE SCALE GENOMIC DNA]</scope>
    <source>
        <strain evidence="4">CA97-1460</strain>
    </source>
</reference>
<proteinExistence type="predicted"/>
<keyword evidence="4" id="KW-1185">Reference proteome</keyword>
<feature type="chain" id="PRO_5009614067" description="DUF541 domain-containing protein" evidence="2">
    <location>
        <begin position="21"/>
        <end position="228"/>
    </location>
</feature>
<dbReference type="AlphaFoldDB" id="A0A1J0KV33"/>
<protein>
    <recommendedName>
        <fullName evidence="5">DUF541 domain-containing protein</fullName>
    </recommendedName>
</protein>
<keyword evidence="2" id="KW-0732">Signal</keyword>
<dbReference type="RefSeq" id="WP_071664331.1">
    <property type="nucleotide sequence ID" value="NZ_CP009654.1"/>
</dbReference>